<evidence type="ECO:0000256" key="7">
    <source>
        <dbReference type="ARBA" id="ARBA00023136"/>
    </source>
</evidence>
<feature type="transmembrane region" description="Helical" evidence="8">
    <location>
        <begin position="306"/>
        <end position="324"/>
    </location>
</feature>
<evidence type="ECO:0000313" key="10">
    <source>
        <dbReference type="Proteomes" id="UP000753802"/>
    </source>
</evidence>
<feature type="transmembrane region" description="Helical" evidence="8">
    <location>
        <begin position="336"/>
        <end position="353"/>
    </location>
</feature>
<protein>
    <recommendedName>
        <fullName evidence="11">Dolichyl-phosphate-mannose-protein mannosyltransferase</fullName>
    </recommendedName>
</protein>
<sequence>MKKNLSLFLSKHWDALLASIAACTFICLFTRVSGIGISPDSVNYMSAATNIRDHFSFTDFNGKPLVDFPLGYPCFLALASLISGSAVLQIAPLVNCILISGVIILTSLIIESYKPTAKLYKTAFLSLVACSPCLLEIYAMLWSETFFLFLSLLFIVLLKNYCRSYRTGALFAVAIVAALGFVTRYAGITLLATGFYILVFNGELPTAKKIKHLLLFTLTGVSLVVINLLRNKQAAGHSTGVREKALRTVGDNLEQAGNVLSEWLPFLNGHASLSTCIFIFLLLMGVAFLVYRLLQQQYFAFTENIVACYFVVYAVFIIAIASISRFEDLSGRLLSPLYIPMLLTATGWIIGFMKRSVRTKRILTAGVCLLILYSFHSHHYKTNAAAWEGIKDSGMPGYAEGSWRESPAVAMVRANKANLVQPLYANANDAAYFMAGIHAMPLPHKEIQAEIDALFRHPSFTVIWFVDGDNPDLVSLDFIKQHRQLLSVVEVENGGIYVFGGTK</sequence>
<accession>A0ABW9ZU30</accession>
<evidence type="ECO:0000256" key="2">
    <source>
        <dbReference type="ARBA" id="ARBA00022475"/>
    </source>
</evidence>
<dbReference type="PANTHER" id="PTHR33908:SF11">
    <property type="entry name" value="MEMBRANE PROTEIN"/>
    <property type="match status" value="1"/>
</dbReference>
<feature type="transmembrane region" description="Helical" evidence="8">
    <location>
        <begin position="167"/>
        <end position="200"/>
    </location>
</feature>
<name>A0ABW9ZU30_9BACT</name>
<evidence type="ECO:0000256" key="1">
    <source>
        <dbReference type="ARBA" id="ARBA00004651"/>
    </source>
</evidence>
<evidence type="ECO:0008006" key="11">
    <source>
        <dbReference type="Google" id="ProtNLM"/>
    </source>
</evidence>
<feature type="transmembrane region" description="Helical" evidence="8">
    <location>
        <begin position="271"/>
        <end position="294"/>
    </location>
</feature>
<evidence type="ECO:0000256" key="4">
    <source>
        <dbReference type="ARBA" id="ARBA00022679"/>
    </source>
</evidence>
<gene>
    <name evidence="9" type="ORF">GWC95_00435</name>
</gene>
<dbReference type="RefSeq" id="WP_161816698.1">
    <property type="nucleotide sequence ID" value="NZ_JAACJS010000002.1"/>
</dbReference>
<evidence type="ECO:0000256" key="5">
    <source>
        <dbReference type="ARBA" id="ARBA00022692"/>
    </source>
</evidence>
<keyword evidence="2" id="KW-1003">Cell membrane</keyword>
<keyword evidence="10" id="KW-1185">Reference proteome</keyword>
<keyword evidence="4" id="KW-0808">Transferase</keyword>
<organism evidence="9 10">
    <name type="scientific">Sediminibacterium roseum</name>
    <dbReference type="NCBI Taxonomy" id="1978412"/>
    <lineage>
        <taxon>Bacteria</taxon>
        <taxon>Pseudomonadati</taxon>
        <taxon>Bacteroidota</taxon>
        <taxon>Chitinophagia</taxon>
        <taxon>Chitinophagales</taxon>
        <taxon>Chitinophagaceae</taxon>
        <taxon>Sediminibacterium</taxon>
    </lineage>
</organism>
<proteinExistence type="predicted"/>
<keyword evidence="5 8" id="KW-0812">Transmembrane</keyword>
<dbReference type="EMBL" id="JAACJS010000002">
    <property type="protein sequence ID" value="NCI48366.1"/>
    <property type="molecule type" value="Genomic_DNA"/>
</dbReference>
<comment type="subcellular location">
    <subcellularLocation>
        <location evidence="1">Cell membrane</location>
        <topology evidence="1">Multi-pass membrane protein</topology>
    </subcellularLocation>
</comment>
<evidence type="ECO:0000256" key="3">
    <source>
        <dbReference type="ARBA" id="ARBA00022676"/>
    </source>
</evidence>
<dbReference type="Proteomes" id="UP000753802">
    <property type="component" value="Unassembled WGS sequence"/>
</dbReference>
<evidence type="ECO:0000313" key="9">
    <source>
        <dbReference type="EMBL" id="NCI48366.1"/>
    </source>
</evidence>
<dbReference type="InterPro" id="IPR050297">
    <property type="entry name" value="LipidA_mod_glycosyltrf_83"/>
</dbReference>
<keyword evidence="6 8" id="KW-1133">Transmembrane helix</keyword>
<feature type="transmembrane region" description="Helical" evidence="8">
    <location>
        <begin position="93"/>
        <end position="113"/>
    </location>
</feature>
<keyword evidence="3" id="KW-0328">Glycosyltransferase</keyword>
<feature type="transmembrane region" description="Helical" evidence="8">
    <location>
        <begin position="145"/>
        <end position="161"/>
    </location>
</feature>
<evidence type="ECO:0000256" key="6">
    <source>
        <dbReference type="ARBA" id="ARBA00022989"/>
    </source>
</evidence>
<feature type="transmembrane region" description="Helical" evidence="8">
    <location>
        <begin position="70"/>
        <end position="88"/>
    </location>
</feature>
<reference evidence="9 10" key="1">
    <citation type="submission" date="2020-01" db="EMBL/GenBank/DDBJ databases">
        <title>Genome analysis.</title>
        <authorList>
            <person name="Wu S."/>
            <person name="Wang G."/>
        </authorList>
    </citation>
    <scope>NUCLEOTIDE SEQUENCE [LARGE SCALE GENOMIC DNA]</scope>
    <source>
        <strain evidence="9 10">SYL130</strain>
    </source>
</reference>
<dbReference type="PANTHER" id="PTHR33908">
    <property type="entry name" value="MANNOSYLTRANSFERASE YKCB-RELATED"/>
    <property type="match status" value="1"/>
</dbReference>
<evidence type="ECO:0000256" key="8">
    <source>
        <dbReference type="SAM" id="Phobius"/>
    </source>
</evidence>
<comment type="caution">
    <text evidence="9">The sequence shown here is derived from an EMBL/GenBank/DDBJ whole genome shotgun (WGS) entry which is preliminary data.</text>
</comment>
<keyword evidence="7 8" id="KW-0472">Membrane</keyword>